<dbReference type="AlphaFoldDB" id="A0A4Y8X344"/>
<evidence type="ECO:0000313" key="1">
    <source>
        <dbReference type="EMBL" id="MBB4883324.1"/>
    </source>
</evidence>
<gene>
    <name evidence="1" type="ORF">BJ976_001675</name>
</gene>
<dbReference type="EMBL" id="JACHMC010000001">
    <property type="protein sequence ID" value="MBB4883324.1"/>
    <property type="molecule type" value="Genomic_DNA"/>
</dbReference>
<reference evidence="1 2" key="1">
    <citation type="submission" date="2020-08" db="EMBL/GenBank/DDBJ databases">
        <title>Sequencing the genomes of 1000 actinobacteria strains.</title>
        <authorList>
            <person name="Klenk H.-P."/>
        </authorList>
    </citation>
    <scope>NUCLEOTIDE SEQUENCE [LARGE SCALE GENOMIC DNA]</scope>
    <source>
        <strain evidence="1 2">DSM 19079</strain>
    </source>
</reference>
<comment type="caution">
    <text evidence="1">The sequence shown here is derived from an EMBL/GenBank/DDBJ whole genome shotgun (WGS) entry which is preliminary data.</text>
</comment>
<evidence type="ECO:0000313" key="2">
    <source>
        <dbReference type="Proteomes" id="UP000560081"/>
    </source>
</evidence>
<name>A0A4Y8X344_9MICC</name>
<keyword evidence="2" id="KW-1185">Reference proteome</keyword>
<dbReference type="Proteomes" id="UP000560081">
    <property type="component" value="Unassembled WGS sequence"/>
</dbReference>
<dbReference type="Pfam" id="PF14030">
    <property type="entry name" value="DUF4245"/>
    <property type="match status" value="1"/>
</dbReference>
<dbReference type="InterPro" id="IPR025339">
    <property type="entry name" value="DUF4245"/>
</dbReference>
<sequence>MSSPAPTDAPAPRPVLTVKQAQRARAPWIAMVLSTLMVLGIAAAVLLMNQSPATPPRADRVDVAAAAATVPQEEGDLPALAPQVPEGWTSNYARLTRLDGLPTWEVGWVVTETVFAGLRQSAEADRTWTTLRVGTAPAVGTVETDGITWEHFTPQGTDEQHLVARTEGGTVVLTTTGDRAVLEDLARAVAKEIR</sequence>
<dbReference type="RefSeq" id="WP_135028954.1">
    <property type="nucleotide sequence ID" value="NZ_BMLA01000002.1"/>
</dbReference>
<protein>
    <submittedName>
        <fullName evidence="1">Uncharacterized protein</fullName>
    </submittedName>
</protein>
<organism evidence="1 2">
    <name type="scientific">Micrococcus flavus</name>
    <dbReference type="NCBI Taxonomy" id="384602"/>
    <lineage>
        <taxon>Bacteria</taxon>
        <taxon>Bacillati</taxon>
        <taxon>Actinomycetota</taxon>
        <taxon>Actinomycetes</taxon>
        <taxon>Micrococcales</taxon>
        <taxon>Micrococcaceae</taxon>
        <taxon>Micrococcus</taxon>
    </lineage>
</organism>
<accession>A0A4Y8X344</accession>
<dbReference type="OrthoDB" id="4801970at2"/>
<proteinExistence type="predicted"/>